<reference evidence="4" key="1">
    <citation type="submission" date="2015-06" db="EMBL/GenBank/DDBJ databases">
        <title>Comparative genomics of Burkholderia leaf nodule symbionts.</title>
        <authorList>
            <person name="Carlier A."/>
            <person name="Eberl L."/>
            <person name="Pinto-Carbo M."/>
        </authorList>
    </citation>
    <scope>NUCLEOTIDE SEQUENCE [LARGE SCALE GENOMIC DNA]</scope>
    <source>
        <strain evidence="4">UZHbot4</strain>
    </source>
</reference>
<dbReference type="CDD" id="cd05233">
    <property type="entry name" value="SDR_c"/>
    <property type="match status" value="1"/>
</dbReference>
<dbReference type="InterPro" id="IPR036291">
    <property type="entry name" value="NAD(P)-bd_dom_sf"/>
</dbReference>
<sequence>MTDGLDDALHAFRLDGRVAAITGGARGIGRAVGELFTAVGARVIVLDRDIEAAQATALALGSQARAHRLDVRDEAQVDAVFDEIARAEGQIDVLVNNAGIAIRRPTLELSAQEWEQVVSVNLTGTFLCARAAGRHMVARGRGAIVNMASIFGVSGGGVYPNISYQASKGAVVNFTRVLAVEWARACVRVNALAPTWVDTDLIAPLKNNAMFMAKSREMTPLGRFASTADVAHACLYLASDAAAMVTGHILPVDGGFLAQ</sequence>
<evidence type="ECO:0000313" key="3">
    <source>
        <dbReference type="EMBL" id="KND62097.1"/>
    </source>
</evidence>
<keyword evidence="4" id="KW-1185">Reference proteome</keyword>
<dbReference type="FunFam" id="3.40.50.720:FF:000084">
    <property type="entry name" value="Short-chain dehydrogenase reductase"/>
    <property type="match status" value="1"/>
</dbReference>
<comment type="caution">
    <text evidence="3">The sequence shown here is derived from an EMBL/GenBank/DDBJ whole genome shotgun (WGS) entry which is preliminary data.</text>
</comment>
<dbReference type="EMBL" id="LFJJ01000005">
    <property type="protein sequence ID" value="KND62097.1"/>
    <property type="molecule type" value="Genomic_DNA"/>
</dbReference>
<dbReference type="PANTHER" id="PTHR42760:SF115">
    <property type="entry name" value="3-OXOACYL-[ACYL-CARRIER-PROTEIN] REDUCTASE FABG"/>
    <property type="match status" value="1"/>
</dbReference>
<dbReference type="AlphaFoldDB" id="A0A0L0MHF1"/>
<name>A0A0L0MHF1_9BURK</name>
<protein>
    <submittedName>
        <fullName evidence="3">3-oxoacyl-[acyl-carrier protein] reductase</fullName>
        <ecNumber evidence="3">1.1.1.100</ecNumber>
    </submittedName>
</protein>
<accession>A0A0L0MHF1</accession>
<evidence type="ECO:0000313" key="4">
    <source>
        <dbReference type="Proteomes" id="UP000036959"/>
    </source>
</evidence>
<comment type="similarity">
    <text evidence="1">Belongs to the short-chain dehydrogenases/reductases (SDR) family.</text>
</comment>
<dbReference type="PATRIC" id="fig|242163.4.peg.5349"/>
<dbReference type="SUPFAM" id="SSF51735">
    <property type="entry name" value="NAD(P)-binding Rossmann-fold domains"/>
    <property type="match status" value="1"/>
</dbReference>
<proteinExistence type="inferred from homology"/>
<dbReference type="PRINTS" id="PR00080">
    <property type="entry name" value="SDRFAMILY"/>
</dbReference>
<evidence type="ECO:0000256" key="1">
    <source>
        <dbReference type="ARBA" id="ARBA00006484"/>
    </source>
</evidence>
<dbReference type="Proteomes" id="UP000036959">
    <property type="component" value="Unassembled WGS sequence"/>
</dbReference>
<dbReference type="NCBIfam" id="NF005559">
    <property type="entry name" value="PRK07231.1"/>
    <property type="match status" value="1"/>
</dbReference>
<gene>
    <name evidence="3" type="ORF">BVER_02023</name>
</gene>
<dbReference type="EC" id="1.1.1.100" evidence="3"/>
<evidence type="ECO:0000256" key="2">
    <source>
        <dbReference type="ARBA" id="ARBA00023002"/>
    </source>
</evidence>
<keyword evidence="2 3" id="KW-0560">Oxidoreductase</keyword>
<dbReference type="InterPro" id="IPR002347">
    <property type="entry name" value="SDR_fam"/>
</dbReference>
<organism evidence="3 4">
    <name type="scientific">Candidatus Burkholderia verschuerenii</name>
    <dbReference type="NCBI Taxonomy" id="242163"/>
    <lineage>
        <taxon>Bacteria</taxon>
        <taxon>Pseudomonadati</taxon>
        <taxon>Pseudomonadota</taxon>
        <taxon>Betaproteobacteria</taxon>
        <taxon>Burkholderiales</taxon>
        <taxon>Burkholderiaceae</taxon>
        <taxon>Burkholderia</taxon>
    </lineage>
</organism>
<dbReference type="PRINTS" id="PR00081">
    <property type="entry name" value="GDHRDH"/>
</dbReference>
<dbReference type="Gene3D" id="3.40.50.720">
    <property type="entry name" value="NAD(P)-binding Rossmann-like Domain"/>
    <property type="match status" value="1"/>
</dbReference>
<dbReference type="RefSeq" id="WP_050451912.1">
    <property type="nucleotide sequence ID" value="NZ_LFJJ01000005.1"/>
</dbReference>
<dbReference type="Pfam" id="PF13561">
    <property type="entry name" value="adh_short_C2"/>
    <property type="match status" value="1"/>
</dbReference>
<dbReference type="OrthoDB" id="8653364at2"/>
<dbReference type="PANTHER" id="PTHR42760">
    <property type="entry name" value="SHORT-CHAIN DEHYDROGENASES/REDUCTASES FAMILY MEMBER"/>
    <property type="match status" value="1"/>
</dbReference>
<dbReference type="GO" id="GO:0004316">
    <property type="term" value="F:3-oxoacyl-[acyl-carrier-protein] reductase (NADPH) activity"/>
    <property type="evidence" value="ECO:0007669"/>
    <property type="project" value="UniProtKB-EC"/>
</dbReference>